<reference evidence="11 12" key="1">
    <citation type="submission" date="2021-12" db="EMBL/GenBank/DDBJ databases">
        <title>Genome sequencing of bacteria with rrn-lacking chromosome and rrn-plasmid.</title>
        <authorList>
            <person name="Anda M."/>
            <person name="Iwasaki W."/>
        </authorList>
    </citation>
    <scope>NUCLEOTIDE SEQUENCE [LARGE SCALE GENOMIC DNA]</scope>
    <source>
        <strain evidence="11 12">NBRC 101262</strain>
    </source>
</reference>
<keyword evidence="8" id="KW-0902">Two-component regulatory system</keyword>
<keyword evidence="12" id="KW-1185">Reference proteome</keyword>
<dbReference type="InterPro" id="IPR003594">
    <property type="entry name" value="HATPase_dom"/>
</dbReference>
<keyword evidence="9" id="KW-0812">Transmembrane</keyword>
<evidence type="ECO:0000259" key="10">
    <source>
        <dbReference type="SMART" id="SM00387"/>
    </source>
</evidence>
<keyword evidence="9" id="KW-0472">Membrane</keyword>
<dbReference type="Proteomes" id="UP001354989">
    <property type="component" value="Chromosome"/>
</dbReference>
<dbReference type="PANTHER" id="PTHR43065">
    <property type="entry name" value="SENSOR HISTIDINE KINASE"/>
    <property type="match status" value="1"/>
</dbReference>
<gene>
    <name evidence="11" type="primary">porY</name>
    <name evidence="11" type="ORF">PEPS_24450</name>
</gene>
<sequence length="425" mass="48691">MGRSSVQKQPKRWDLYQNKSRMKWGVLVVAIVITIASIVYTNHIVRKLKEREAQLVELYAKTIEYAVNVGNRDEVLFLTQNIIVPNNSIPVILTDGVERPLDFRNINIDPKLSPKERQKKLRELVQEMKEEHDPVQIVFTDENGQVYDYNYVFYKNSFLLDQLTYYPIVQLSVIAFFIFLVFYVYSNSKTNEQNRVWIGLAKETAHQLGTPLSSLVAWIEYLKADEDFNYPEVLEELEKDTHRLETITNRFSSIGSIPTLEEENLYEVIRSNVEYLSKRISTKVKVNVETNSAIVMAPINRSLFNWVIENLIKNAVDAMKAKGQIDINLVEGPEGGVVLDITDSGPGIPKDKINKIFIPGYSTKKRGWGLGLTLTKRIVENYHQGKIFVKHSSPEDGTTFRILLPGKDYLLDAEEADTLIGRNSV</sequence>
<evidence type="ECO:0000256" key="2">
    <source>
        <dbReference type="ARBA" id="ARBA00012438"/>
    </source>
</evidence>
<organism evidence="11 12">
    <name type="scientific">Persicobacter psychrovividus</name>
    <dbReference type="NCBI Taxonomy" id="387638"/>
    <lineage>
        <taxon>Bacteria</taxon>
        <taxon>Pseudomonadati</taxon>
        <taxon>Bacteroidota</taxon>
        <taxon>Cytophagia</taxon>
        <taxon>Cytophagales</taxon>
        <taxon>Persicobacteraceae</taxon>
        <taxon>Persicobacter</taxon>
    </lineage>
</organism>
<evidence type="ECO:0000256" key="4">
    <source>
        <dbReference type="ARBA" id="ARBA00022679"/>
    </source>
</evidence>
<proteinExistence type="predicted"/>
<dbReference type="PANTHER" id="PTHR43065:SF10">
    <property type="entry name" value="PEROXIDE STRESS-ACTIVATED HISTIDINE KINASE MAK3"/>
    <property type="match status" value="1"/>
</dbReference>
<evidence type="ECO:0000256" key="3">
    <source>
        <dbReference type="ARBA" id="ARBA00022553"/>
    </source>
</evidence>
<dbReference type="PRINTS" id="PR00344">
    <property type="entry name" value="BCTRLSENSOR"/>
</dbReference>
<evidence type="ECO:0000256" key="9">
    <source>
        <dbReference type="SAM" id="Phobius"/>
    </source>
</evidence>
<protein>
    <recommendedName>
        <fullName evidence="2">histidine kinase</fullName>
        <ecNumber evidence="2">2.7.13.3</ecNumber>
    </recommendedName>
</protein>
<evidence type="ECO:0000313" key="12">
    <source>
        <dbReference type="Proteomes" id="UP001354989"/>
    </source>
</evidence>
<evidence type="ECO:0000256" key="7">
    <source>
        <dbReference type="ARBA" id="ARBA00022840"/>
    </source>
</evidence>
<dbReference type="Gene3D" id="3.30.565.10">
    <property type="entry name" value="Histidine kinase-like ATPase, C-terminal domain"/>
    <property type="match status" value="1"/>
</dbReference>
<dbReference type="GO" id="GO:0016301">
    <property type="term" value="F:kinase activity"/>
    <property type="evidence" value="ECO:0007669"/>
    <property type="project" value="UniProtKB-KW"/>
</dbReference>
<dbReference type="EMBL" id="AP025292">
    <property type="protein sequence ID" value="BDD00165.1"/>
    <property type="molecule type" value="Genomic_DNA"/>
</dbReference>
<keyword evidence="5" id="KW-0547">Nucleotide-binding</keyword>
<accession>A0ABM7VHH0</accession>
<evidence type="ECO:0000256" key="5">
    <source>
        <dbReference type="ARBA" id="ARBA00022741"/>
    </source>
</evidence>
<keyword evidence="4" id="KW-0808">Transferase</keyword>
<feature type="domain" description="Histidine kinase/HSP90-like ATPase" evidence="10">
    <location>
        <begin position="299"/>
        <end position="408"/>
    </location>
</feature>
<dbReference type="InterPro" id="IPR036890">
    <property type="entry name" value="HATPase_C_sf"/>
</dbReference>
<feature type="transmembrane region" description="Helical" evidence="9">
    <location>
        <begin position="165"/>
        <end position="185"/>
    </location>
</feature>
<name>A0ABM7VHH0_9BACT</name>
<dbReference type="SMART" id="SM00387">
    <property type="entry name" value="HATPase_c"/>
    <property type="match status" value="1"/>
</dbReference>
<evidence type="ECO:0000256" key="1">
    <source>
        <dbReference type="ARBA" id="ARBA00000085"/>
    </source>
</evidence>
<dbReference type="InterPro" id="IPR004358">
    <property type="entry name" value="Sig_transdc_His_kin-like_C"/>
</dbReference>
<dbReference type="EC" id="2.7.13.3" evidence="2"/>
<keyword evidence="6 11" id="KW-0418">Kinase</keyword>
<comment type="catalytic activity">
    <reaction evidence="1">
        <text>ATP + protein L-histidine = ADP + protein N-phospho-L-histidine.</text>
        <dbReference type="EC" id="2.7.13.3"/>
    </reaction>
</comment>
<dbReference type="CDD" id="cd00082">
    <property type="entry name" value="HisKA"/>
    <property type="match status" value="1"/>
</dbReference>
<keyword evidence="9" id="KW-1133">Transmembrane helix</keyword>
<dbReference type="InterPro" id="IPR003661">
    <property type="entry name" value="HisK_dim/P_dom"/>
</dbReference>
<dbReference type="SUPFAM" id="SSF55874">
    <property type="entry name" value="ATPase domain of HSP90 chaperone/DNA topoisomerase II/histidine kinase"/>
    <property type="match status" value="1"/>
</dbReference>
<keyword evidence="3" id="KW-0597">Phosphoprotein</keyword>
<keyword evidence="7" id="KW-0067">ATP-binding</keyword>
<evidence type="ECO:0000313" key="11">
    <source>
        <dbReference type="EMBL" id="BDD00165.1"/>
    </source>
</evidence>
<feature type="transmembrane region" description="Helical" evidence="9">
    <location>
        <begin position="21"/>
        <end position="40"/>
    </location>
</feature>
<dbReference type="RefSeq" id="WP_338397186.1">
    <property type="nucleotide sequence ID" value="NZ_AP025292.1"/>
</dbReference>
<evidence type="ECO:0000256" key="8">
    <source>
        <dbReference type="ARBA" id="ARBA00023012"/>
    </source>
</evidence>
<dbReference type="Pfam" id="PF02518">
    <property type="entry name" value="HATPase_c"/>
    <property type="match status" value="1"/>
</dbReference>
<evidence type="ECO:0000256" key="6">
    <source>
        <dbReference type="ARBA" id="ARBA00022777"/>
    </source>
</evidence>